<evidence type="ECO:0000313" key="2">
    <source>
        <dbReference type="Proteomes" id="UP000814140"/>
    </source>
</evidence>
<organism evidence="1 2">
    <name type="scientific">Artomyces pyxidatus</name>
    <dbReference type="NCBI Taxonomy" id="48021"/>
    <lineage>
        <taxon>Eukaryota</taxon>
        <taxon>Fungi</taxon>
        <taxon>Dikarya</taxon>
        <taxon>Basidiomycota</taxon>
        <taxon>Agaricomycotina</taxon>
        <taxon>Agaricomycetes</taxon>
        <taxon>Russulales</taxon>
        <taxon>Auriscalpiaceae</taxon>
        <taxon>Artomyces</taxon>
    </lineage>
</organism>
<reference evidence="1" key="2">
    <citation type="journal article" date="2022" name="New Phytol.">
        <title>Evolutionary transition to the ectomycorrhizal habit in the genomes of a hyperdiverse lineage of mushroom-forming fungi.</title>
        <authorList>
            <person name="Looney B."/>
            <person name="Miyauchi S."/>
            <person name="Morin E."/>
            <person name="Drula E."/>
            <person name="Courty P.E."/>
            <person name="Kohler A."/>
            <person name="Kuo A."/>
            <person name="LaButti K."/>
            <person name="Pangilinan J."/>
            <person name="Lipzen A."/>
            <person name="Riley R."/>
            <person name="Andreopoulos W."/>
            <person name="He G."/>
            <person name="Johnson J."/>
            <person name="Nolan M."/>
            <person name="Tritt A."/>
            <person name="Barry K.W."/>
            <person name="Grigoriev I.V."/>
            <person name="Nagy L.G."/>
            <person name="Hibbett D."/>
            <person name="Henrissat B."/>
            <person name="Matheny P.B."/>
            <person name="Labbe J."/>
            <person name="Martin F.M."/>
        </authorList>
    </citation>
    <scope>NUCLEOTIDE SEQUENCE</scope>
    <source>
        <strain evidence="1">HHB10654</strain>
    </source>
</reference>
<name>A0ACB8SPI0_9AGAM</name>
<dbReference type="Proteomes" id="UP000814140">
    <property type="component" value="Unassembled WGS sequence"/>
</dbReference>
<proteinExistence type="predicted"/>
<protein>
    <submittedName>
        <fullName evidence="1">FMN-linked oxidoreductase</fullName>
    </submittedName>
</protein>
<accession>A0ACB8SPI0</accession>
<sequence length="369" mass="40823">MVASVSRLFQPITIGDMTLAHRIVMAPLTRFRATDEHVMQPISREYYEQRASAPGTLIVSEGTYPAPQATGYKNSPGIWTEIQIAAWRKIVDAIHARGSFIYLQLFDMGASADLAVLEADGGHPYVGAGDLPHDGRSERPRPMTIEEIHEHTEYFATAARNAVYGAGCDGIEIHSANGYLLDQFLQTNTNNRSDAYGGSIENRVRFPLAVVDAVVRAVGAKRTAVRISPWSRYQGMRMPDPGPTFAQFVRCLRHAHPDLAYLHIVTPRVDEDGESTREPDEGERDDFIRAEWGERPIISSGGFGRESGMEAADKTGDLIAYGRAFIANPDLVRRLKEDAPLNKGDRSKYYSSGPDGYIDYPFLPSPSHP</sequence>
<keyword evidence="2" id="KW-1185">Reference proteome</keyword>
<dbReference type="EMBL" id="MU277242">
    <property type="protein sequence ID" value="KAI0057806.1"/>
    <property type="molecule type" value="Genomic_DNA"/>
</dbReference>
<comment type="caution">
    <text evidence="1">The sequence shown here is derived from an EMBL/GenBank/DDBJ whole genome shotgun (WGS) entry which is preliminary data.</text>
</comment>
<reference evidence="1" key="1">
    <citation type="submission" date="2021-03" db="EMBL/GenBank/DDBJ databases">
        <authorList>
            <consortium name="DOE Joint Genome Institute"/>
            <person name="Ahrendt S."/>
            <person name="Looney B.P."/>
            <person name="Miyauchi S."/>
            <person name="Morin E."/>
            <person name="Drula E."/>
            <person name="Courty P.E."/>
            <person name="Chicoki N."/>
            <person name="Fauchery L."/>
            <person name="Kohler A."/>
            <person name="Kuo A."/>
            <person name="Labutti K."/>
            <person name="Pangilinan J."/>
            <person name="Lipzen A."/>
            <person name="Riley R."/>
            <person name="Andreopoulos W."/>
            <person name="He G."/>
            <person name="Johnson J."/>
            <person name="Barry K.W."/>
            <person name="Grigoriev I.V."/>
            <person name="Nagy L."/>
            <person name="Hibbett D."/>
            <person name="Henrissat B."/>
            <person name="Matheny P.B."/>
            <person name="Labbe J."/>
            <person name="Martin F."/>
        </authorList>
    </citation>
    <scope>NUCLEOTIDE SEQUENCE</scope>
    <source>
        <strain evidence="1">HHB10654</strain>
    </source>
</reference>
<evidence type="ECO:0000313" key="1">
    <source>
        <dbReference type="EMBL" id="KAI0057806.1"/>
    </source>
</evidence>
<gene>
    <name evidence="1" type="ORF">BV25DRAFT_1342376</name>
</gene>